<keyword evidence="2" id="KW-0732">Signal</keyword>
<feature type="chain" id="PRO_5040190553" evidence="2">
    <location>
        <begin position="21"/>
        <end position="203"/>
    </location>
</feature>
<dbReference type="SUPFAM" id="SSF47862">
    <property type="entry name" value="Saposin"/>
    <property type="match status" value="2"/>
</dbReference>
<dbReference type="Gene3D" id="1.10.225.10">
    <property type="entry name" value="Saposin-like"/>
    <property type="match status" value="2"/>
</dbReference>
<proteinExistence type="predicted"/>
<feature type="signal peptide" evidence="2">
    <location>
        <begin position="1"/>
        <end position="20"/>
    </location>
</feature>
<dbReference type="InterPro" id="IPR008139">
    <property type="entry name" value="SaposinB_dom"/>
</dbReference>
<comment type="caution">
    <text evidence="4">The sequence shown here is derived from an EMBL/GenBank/DDBJ whole genome shotgun (WGS) entry which is preliminary data.</text>
</comment>
<dbReference type="EMBL" id="JAPDFW010000022">
    <property type="protein sequence ID" value="KAJ5079885.1"/>
    <property type="molecule type" value="Genomic_DNA"/>
</dbReference>
<organism evidence="4 5">
    <name type="scientific">Anaeramoeba ignava</name>
    <name type="common">Anaerobic marine amoeba</name>
    <dbReference type="NCBI Taxonomy" id="1746090"/>
    <lineage>
        <taxon>Eukaryota</taxon>
        <taxon>Metamonada</taxon>
        <taxon>Anaeramoebidae</taxon>
        <taxon>Anaeramoeba</taxon>
    </lineage>
</organism>
<evidence type="ECO:0000259" key="3">
    <source>
        <dbReference type="PROSITE" id="PS50015"/>
    </source>
</evidence>
<gene>
    <name evidence="4" type="ORF">M0811_04198</name>
</gene>
<keyword evidence="1" id="KW-1015">Disulfide bond</keyword>
<reference evidence="4" key="1">
    <citation type="submission" date="2022-10" db="EMBL/GenBank/DDBJ databases">
        <title>Novel sulphate-reducing endosymbionts in the free-living metamonad Anaeramoeba.</title>
        <authorList>
            <person name="Jerlstrom-Hultqvist J."/>
            <person name="Cepicka I."/>
            <person name="Gallot-Lavallee L."/>
            <person name="Salas-Leiva D."/>
            <person name="Curtis B.A."/>
            <person name="Zahonova K."/>
            <person name="Pipaliya S."/>
            <person name="Dacks J."/>
            <person name="Roger A.J."/>
        </authorList>
    </citation>
    <scope>NUCLEOTIDE SEQUENCE</scope>
    <source>
        <strain evidence="4">BMAN</strain>
    </source>
</reference>
<keyword evidence="5" id="KW-1185">Reference proteome</keyword>
<evidence type="ECO:0000313" key="5">
    <source>
        <dbReference type="Proteomes" id="UP001149090"/>
    </source>
</evidence>
<evidence type="ECO:0000256" key="1">
    <source>
        <dbReference type="ARBA" id="ARBA00023157"/>
    </source>
</evidence>
<evidence type="ECO:0000256" key="2">
    <source>
        <dbReference type="SAM" id="SignalP"/>
    </source>
</evidence>
<dbReference type="Proteomes" id="UP001149090">
    <property type="component" value="Unassembled WGS sequence"/>
</dbReference>
<dbReference type="AlphaFoldDB" id="A0A9Q0LW76"/>
<evidence type="ECO:0000313" key="4">
    <source>
        <dbReference type="EMBL" id="KAJ5079885.1"/>
    </source>
</evidence>
<dbReference type="PROSITE" id="PS50015">
    <property type="entry name" value="SAP_B"/>
    <property type="match status" value="1"/>
</dbReference>
<name>A0A9Q0LW76_ANAIG</name>
<feature type="domain" description="Saposin B-type" evidence="3">
    <location>
        <begin position="123"/>
        <end position="203"/>
    </location>
</feature>
<dbReference type="InterPro" id="IPR011001">
    <property type="entry name" value="Saposin-like"/>
</dbReference>
<sequence>MKELSIFLLIFCVFFSFSKSEIQEKPTQKSISICNHLANYIKKSFINDKNIESLNLISYCEEKFPSEFIKECQNISNKYSKKMIQKITENEDPCTVCPLNTIESENELDLNDEKQNFSFEISQKHFCHFCLEITQSLRTLISEQSQKKSLTQRSMGRLCDLFTDQETSFVCQAFIKTKLESVLEKIFIDLNPENICKKYELCE</sequence>
<accession>A0A9Q0LW76</accession>
<protein>
    <submittedName>
        <fullName evidence="4">Granulysin related</fullName>
    </submittedName>
</protein>